<organism evidence="3 4">
    <name type="scientific">Coemansia brasiliensis</name>
    <dbReference type="NCBI Taxonomy" id="2650707"/>
    <lineage>
        <taxon>Eukaryota</taxon>
        <taxon>Fungi</taxon>
        <taxon>Fungi incertae sedis</taxon>
        <taxon>Zoopagomycota</taxon>
        <taxon>Kickxellomycotina</taxon>
        <taxon>Kickxellomycetes</taxon>
        <taxon>Kickxellales</taxon>
        <taxon>Kickxellaceae</taxon>
        <taxon>Coemansia</taxon>
    </lineage>
</organism>
<dbReference type="OrthoDB" id="276323at2759"/>
<dbReference type="Proteomes" id="UP001139887">
    <property type="component" value="Unassembled WGS sequence"/>
</dbReference>
<accession>A0A9W8I852</accession>
<keyword evidence="4" id="KW-1185">Reference proteome</keyword>
<sequence>MTESYAAQDNDYLTTHRAQTTTASGSSPTTHSFLGSSSGSQPAVGDRAAQRRQSTAVESAEPTSAAADMAITSRPLSTETKAADMAITSQPLPTEAAAPTHSPNAGRSSNEAAGGSKPVAPCSSSRGGRGIKRRGSDSCLELMSRTQAVVAQGRARKRRSLEAVHSTGINLQSSSMRQSRTAAGGSAAASAGNVHTAHRHAAREPAHGNGGGLRQHSAGATQRHVAGSSRQQSGDSEKRGSPAQACGLPPINRYTLRELKISSILQNPRLRHEVVFEPKLEFRPNSSGQLAEAKQRAAMQYWAEVDQQVRAVQTAPTARSVATVTMLVVELREILAEMIEDGPTADAALAAEVRDRIDETCVRQQLQHGVFDAAQTVAFMAGLMRSLAQPQRHAAIARLGLYVQRGRLARALRGAFD</sequence>
<dbReference type="Pfam" id="PF05794">
    <property type="entry name" value="Tcp11"/>
    <property type="match status" value="1"/>
</dbReference>
<feature type="compositionally biased region" description="Polar residues" evidence="2">
    <location>
        <begin position="1"/>
        <end position="41"/>
    </location>
</feature>
<proteinExistence type="inferred from homology"/>
<feature type="compositionally biased region" description="Polar residues" evidence="2">
    <location>
        <begin position="167"/>
        <end position="181"/>
    </location>
</feature>
<feature type="compositionally biased region" description="Low complexity" evidence="2">
    <location>
        <begin position="182"/>
        <end position="192"/>
    </location>
</feature>
<dbReference type="AlphaFoldDB" id="A0A9W8I852"/>
<feature type="region of interest" description="Disordered" evidence="2">
    <location>
        <begin position="92"/>
        <end position="249"/>
    </location>
</feature>
<dbReference type="PANTHER" id="PTHR12832:SF11">
    <property type="entry name" value="LD23868P"/>
    <property type="match status" value="1"/>
</dbReference>
<dbReference type="GO" id="GO:0010737">
    <property type="term" value="P:protein kinase A signaling"/>
    <property type="evidence" value="ECO:0007669"/>
    <property type="project" value="TreeGrafter"/>
</dbReference>
<name>A0A9W8I852_9FUNG</name>
<dbReference type="PANTHER" id="PTHR12832">
    <property type="entry name" value="TESTIS-SPECIFIC PROTEIN PBS13 T-COMPLEX 11"/>
    <property type="match status" value="1"/>
</dbReference>
<feature type="non-terminal residue" evidence="3">
    <location>
        <position position="417"/>
    </location>
</feature>
<dbReference type="EMBL" id="JANBUW010001116">
    <property type="protein sequence ID" value="KAJ2844319.1"/>
    <property type="molecule type" value="Genomic_DNA"/>
</dbReference>
<evidence type="ECO:0000313" key="4">
    <source>
        <dbReference type="Proteomes" id="UP001139887"/>
    </source>
</evidence>
<reference evidence="3" key="1">
    <citation type="submission" date="2022-07" db="EMBL/GenBank/DDBJ databases">
        <title>Phylogenomic reconstructions and comparative analyses of Kickxellomycotina fungi.</title>
        <authorList>
            <person name="Reynolds N.K."/>
            <person name="Stajich J.E."/>
            <person name="Barry K."/>
            <person name="Grigoriev I.V."/>
            <person name="Crous P."/>
            <person name="Smith M.E."/>
        </authorList>
    </citation>
    <scope>NUCLEOTIDE SEQUENCE</scope>
    <source>
        <strain evidence="3">NRRL 1566</strain>
    </source>
</reference>
<protein>
    <submittedName>
        <fullName evidence="3">cAMP-mediated signaling protein sok1</fullName>
    </submittedName>
</protein>
<dbReference type="InterPro" id="IPR008862">
    <property type="entry name" value="Tcp11"/>
</dbReference>
<evidence type="ECO:0000256" key="2">
    <source>
        <dbReference type="SAM" id="MobiDB-lite"/>
    </source>
</evidence>
<comment type="caution">
    <text evidence="3">The sequence shown here is derived from an EMBL/GenBank/DDBJ whole genome shotgun (WGS) entry which is preliminary data.</text>
</comment>
<feature type="region of interest" description="Disordered" evidence="2">
    <location>
        <begin position="1"/>
        <end position="80"/>
    </location>
</feature>
<gene>
    <name evidence="3" type="primary">SOK1</name>
    <name evidence="3" type="ORF">IWW36_005233</name>
</gene>
<feature type="compositionally biased region" description="Polar residues" evidence="2">
    <location>
        <begin position="101"/>
        <end position="111"/>
    </location>
</feature>
<comment type="similarity">
    <text evidence="1">Belongs to the TCP11 family.</text>
</comment>
<evidence type="ECO:0000313" key="3">
    <source>
        <dbReference type="EMBL" id="KAJ2844319.1"/>
    </source>
</evidence>
<evidence type="ECO:0000256" key="1">
    <source>
        <dbReference type="ARBA" id="ARBA00010954"/>
    </source>
</evidence>